<organism evidence="1 2">
    <name type="scientific">Dendrothele bispora (strain CBS 962.96)</name>
    <dbReference type="NCBI Taxonomy" id="1314807"/>
    <lineage>
        <taxon>Eukaryota</taxon>
        <taxon>Fungi</taxon>
        <taxon>Dikarya</taxon>
        <taxon>Basidiomycota</taxon>
        <taxon>Agaricomycotina</taxon>
        <taxon>Agaricomycetes</taxon>
        <taxon>Agaricomycetidae</taxon>
        <taxon>Agaricales</taxon>
        <taxon>Agaricales incertae sedis</taxon>
        <taxon>Dendrothele</taxon>
    </lineage>
</organism>
<reference evidence="1 2" key="1">
    <citation type="journal article" date="2019" name="Nat. Ecol. Evol.">
        <title>Megaphylogeny resolves global patterns of mushroom evolution.</title>
        <authorList>
            <person name="Varga T."/>
            <person name="Krizsan K."/>
            <person name="Foldi C."/>
            <person name="Dima B."/>
            <person name="Sanchez-Garcia M."/>
            <person name="Sanchez-Ramirez S."/>
            <person name="Szollosi G.J."/>
            <person name="Szarkandi J.G."/>
            <person name="Papp V."/>
            <person name="Albert L."/>
            <person name="Andreopoulos W."/>
            <person name="Angelini C."/>
            <person name="Antonin V."/>
            <person name="Barry K.W."/>
            <person name="Bougher N.L."/>
            <person name="Buchanan P."/>
            <person name="Buyck B."/>
            <person name="Bense V."/>
            <person name="Catcheside P."/>
            <person name="Chovatia M."/>
            <person name="Cooper J."/>
            <person name="Damon W."/>
            <person name="Desjardin D."/>
            <person name="Finy P."/>
            <person name="Geml J."/>
            <person name="Haridas S."/>
            <person name="Hughes K."/>
            <person name="Justo A."/>
            <person name="Karasinski D."/>
            <person name="Kautmanova I."/>
            <person name="Kiss B."/>
            <person name="Kocsube S."/>
            <person name="Kotiranta H."/>
            <person name="LaButti K.M."/>
            <person name="Lechner B.E."/>
            <person name="Liimatainen K."/>
            <person name="Lipzen A."/>
            <person name="Lukacs Z."/>
            <person name="Mihaltcheva S."/>
            <person name="Morgado L.N."/>
            <person name="Niskanen T."/>
            <person name="Noordeloos M.E."/>
            <person name="Ohm R.A."/>
            <person name="Ortiz-Santana B."/>
            <person name="Ovrebo C."/>
            <person name="Racz N."/>
            <person name="Riley R."/>
            <person name="Savchenko A."/>
            <person name="Shiryaev A."/>
            <person name="Soop K."/>
            <person name="Spirin V."/>
            <person name="Szebenyi C."/>
            <person name="Tomsovsky M."/>
            <person name="Tulloss R.E."/>
            <person name="Uehling J."/>
            <person name="Grigoriev I.V."/>
            <person name="Vagvolgyi C."/>
            <person name="Papp T."/>
            <person name="Martin F.M."/>
            <person name="Miettinen O."/>
            <person name="Hibbett D.S."/>
            <person name="Nagy L.G."/>
        </authorList>
    </citation>
    <scope>NUCLEOTIDE SEQUENCE [LARGE SCALE GENOMIC DNA]</scope>
    <source>
        <strain evidence="1 2">CBS 962.96</strain>
    </source>
</reference>
<accession>A0A4S8MII0</accession>
<keyword evidence="2" id="KW-1185">Reference proteome</keyword>
<proteinExistence type="predicted"/>
<dbReference type="Proteomes" id="UP000297245">
    <property type="component" value="Unassembled WGS sequence"/>
</dbReference>
<dbReference type="EMBL" id="ML179082">
    <property type="protein sequence ID" value="THV02004.1"/>
    <property type="molecule type" value="Genomic_DNA"/>
</dbReference>
<sequence>MSVPDSVVQVDLKDVLAAGSDPLTNYIHVEPTSSTIVNQKRHTIYYRAGDEALYGTAITYLVSVDNEKLMSWSNGTDRDQTYSQTYTTDFKSTTSTEVSTSLSLGPSFEGVSIGSVDIGVKTFDSQETSTESSHTTVTVGAQSDLYFYQRKYNLQTEVYFTLDAWNDFWIAGSNGGYHVQIATINSTISTRDYVTRTQALTGSARLRFDGQSREGWFGNYVRKFENLTSRAKSTLRSMGIDGSQQG</sequence>
<evidence type="ECO:0000313" key="1">
    <source>
        <dbReference type="EMBL" id="THV02004.1"/>
    </source>
</evidence>
<protein>
    <submittedName>
        <fullName evidence="1">Uncharacterized protein</fullName>
    </submittedName>
</protein>
<gene>
    <name evidence="1" type="ORF">K435DRAFT_923915</name>
</gene>
<name>A0A4S8MII0_DENBC</name>
<dbReference type="OrthoDB" id="3678961at2759"/>
<dbReference type="AlphaFoldDB" id="A0A4S8MII0"/>
<evidence type="ECO:0000313" key="2">
    <source>
        <dbReference type="Proteomes" id="UP000297245"/>
    </source>
</evidence>